<comment type="caution">
    <text evidence="1">The sequence shown here is derived from an EMBL/GenBank/DDBJ whole genome shotgun (WGS) entry which is preliminary data.</text>
</comment>
<dbReference type="AlphaFoldDB" id="A0A0F9LSQ2"/>
<protein>
    <submittedName>
        <fullName evidence="1">Uncharacterized protein</fullName>
    </submittedName>
</protein>
<name>A0A0F9LSQ2_9ZZZZ</name>
<evidence type="ECO:0000313" key="1">
    <source>
        <dbReference type="EMBL" id="KKM67400.1"/>
    </source>
</evidence>
<dbReference type="EMBL" id="LAZR01010355">
    <property type="protein sequence ID" value="KKM67400.1"/>
    <property type="molecule type" value="Genomic_DNA"/>
</dbReference>
<sequence>MNTKQAIAAFSDGRYKHDAYHIRVVTQSGCEYAVSLDVIEVATDDLREYDGYVYGTRINGTRGGPFHRRTQGELRWFMLSNVKLQEEHNVN</sequence>
<gene>
    <name evidence="1" type="ORF">LCGC14_1471440</name>
</gene>
<accession>A0A0F9LSQ2</accession>
<organism evidence="1">
    <name type="scientific">marine sediment metagenome</name>
    <dbReference type="NCBI Taxonomy" id="412755"/>
    <lineage>
        <taxon>unclassified sequences</taxon>
        <taxon>metagenomes</taxon>
        <taxon>ecological metagenomes</taxon>
    </lineage>
</organism>
<reference evidence="1" key="1">
    <citation type="journal article" date="2015" name="Nature">
        <title>Complex archaea that bridge the gap between prokaryotes and eukaryotes.</title>
        <authorList>
            <person name="Spang A."/>
            <person name="Saw J.H."/>
            <person name="Jorgensen S.L."/>
            <person name="Zaremba-Niedzwiedzka K."/>
            <person name="Martijn J."/>
            <person name="Lind A.E."/>
            <person name="van Eijk R."/>
            <person name="Schleper C."/>
            <person name="Guy L."/>
            <person name="Ettema T.J."/>
        </authorList>
    </citation>
    <scope>NUCLEOTIDE SEQUENCE</scope>
</reference>
<proteinExistence type="predicted"/>